<dbReference type="EMBL" id="JAODUO010000222">
    <property type="protein sequence ID" value="KAK2185809.1"/>
    <property type="molecule type" value="Genomic_DNA"/>
</dbReference>
<accession>A0AAD9UDX7</accession>
<proteinExistence type="predicted"/>
<keyword evidence="2" id="KW-1185">Reference proteome</keyword>
<dbReference type="AlphaFoldDB" id="A0AAD9UDX7"/>
<evidence type="ECO:0000313" key="1">
    <source>
        <dbReference type="EMBL" id="KAK2185809.1"/>
    </source>
</evidence>
<dbReference type="InterPro" id="IPR049760">
    <property type="entry name" value="DD_EFCAB10"/>
</dbReference>
<protein>
    <submittedName>
        <fullName evidence="1">Uncharacterized protein</fullName>
    </submittedName>
</protein>
<dbReference type="InterPro" id="IPR039879">
    <property type="entry name" value="EFC10"/>
</dbReference>
<dbReference type="PANTHER" id="PTHR21847:SF1">
    <property type="entry name" value="EF-HAND CALCIUM-BINDING DOMAIN-CONTAINING PROTEIN 10"/>
    <property type="match status" value="1"/>
</dbReference>
<evidence type="ECO:0000313" key="2">
    <source>
        <dbReference type="Proteomes" id="UP001209878"/>
    </source>
</evidence>
<reference evidence="1" key="1">
    <citation type="journal article" date="2023" name="Mol. Biol. Evol.">
        <title>Third-Generation Sequencing Reveals the Adaptive Role of the Epigenome in Three Deep-Sea Polychaetes.</title>
        <authorList>
            <person name="Perez M."/>
            <person name="Aroh O."/>
            <person name="Sun Y."/>
            <person name="Lan Y."/>
            <person name="Juniper S.K."/>
            <person name="Young C.R."/>
            <person name="Angers B."/>
            <person name="Qian P.Y."/>
        </authorList>
    </citation>
    <scope>NUCLEOTIDE SEQUENCE</scope>
    <source>
        <strain evidence="1">R07B-5</strain>
    </source>
</reference>
<dbReference type="Proteomes" id="UP001209878">
    <property type="component" value="Unassembled WGS sequence"/>
</dbReference>
<organism evidence="1 2">
    <name type="scientific">Ridgeia piscesae</name>
    <name type="common">Tubeworm</name>
    <dbReference type="NCBI Taxonomy" id="27915"/>
    <lineage>
        <taxon>Eukaryota</taxon>
        <taxon>Metazoa</taxon>
        <taxon>Spiralia</taxon>
        <taxon>Lophotrochozoa</taxon>
        <taxon>Annelida</taxon>
        <taxon>Polychaeta</taxon>
        <taxon>Sedentaria</taxon>
        <taxon>Canalipalpata</taxon>
        <taxon>Sabellida</taxon>
        <taxon>Siboglinidae</taxon>
        <taxon>Ridgeia</taxon>
    </lineage>
</organism>
<dbReference type="CDD" id="cd22976">
    <property type="entry name" value="DD_EFCAB10"/>
    <property type="match status" value="1"/>
</dbReference>
<comment type="caution">
    <text evidence="1">The sequence shown here is derived from an EMBL/GenBank/DDBJ whole genome shotgun (WGS) entry which is preliminary data.</text>
</comment>
<dbReference type="PANTHER" id="PTHR21847">
    <property type="entry name" value="EF-HAND CALCIUM-BINDING DOMAIN-CONTAINING PROTEIN 10"/>
    <property type="match status" value="1"/>
</dbReference>
<dbReference type="SUPFAM" id="SSF47391">
    <property type="entry name" value="Dimerization-anchoring domain of cAMP-dependent PK regulatory subunit"/>
    <property type="match status" value="1"/>
</dbReference>
<dbReference type="Gene3D" id="1.20.890.10">
    <property type="entry name" value="cAMP-dependent protein kinase regulatory subunit, dimerization-anchoring domain"/>
    <property type="match status" value="1"/>
</dbReference>
<gene>
    <name evidence="1" type="ORF">NP493_222g04000</name>
</gene>
<name>A0AAD9UDX7_RIDPI</name>
<sequence>MDSKKVDMTWPRAQEARKYLMDHRITELLNNMTAQLIYHRPDEPKTFLVQFLEELDAGRGGTFDLPALFDESNIESIFGMLDPTKALGSSL</sequence>